<dbReference type="EMBL" id="WHPC01000033">
    <property type="protein sequence ID" value="MPV37342.1"/>
    <property type="molecule type" value="Genomic_DNA"/>
</dbReference>
<sequence>MPTMVPQQEAGWTALLDVAERMPHGWSLVGGQLVHLHCVERGESPPRPTTDLDAVLDVRTYPQVLRRFTEVLLDIGFSSAGESPQGHQHRWVREDGAQFDVLIPRHLGEAGASKTGATGGTTIEAPGSQQALSRTETVEVEVAGRAGHVRRPNLIGALVGKSATTEILVDHARERHQIDFATLASLLQIADLRSAELTKLDRRYLGNMIFRVTQDKTDSAVPGATRGINMLRRALDLVG</sequence>
<accession>A0A6N7EG20</accession>
<proteinExistence type="predicted"/>
<evidence type="ECO:0000313" key="2">
    <source>
        <dbReference type="EMBL" id="MPV37342.1"/>
    </source>
</evidence>
<comment type="caution">
    <text evidence="2">The sequence shown here is derived from an EMBL/GenBank/DDBJ whole genome shotgun (WGS) entry which is preliminary data.</text>
</comment>
<evidence type="ECO:0000313" key="3">
    <source>
        <dbReference type="Proteomes" id="UP000437709"/>
    </source>
</evidence>
<name>A0A6N7EG20_9MICO</name>
<feature type="region of interest" description="Disordered" evidence="1">
    <location>
        <begin position="112"/>
        <end position="133"/>
    </location>
</feature>
<protein>
    <recommendedName>
        <fullName evidence="4">Nucleotidyltransferase family protein</fullName>
    </recommendedName>
</protein>
<dbReference type="RefSeq" id="WP_152196691.1">
    <property type="nucleotide sequence ID" value="NZ_VUKD01000007.1"/>
</dbReference>
<dbReference type="Proteomes" id="UP000437709">
    <property type="component" value="Unassembled WGS sequence"/>
</dbReference>
<organism evidence="2 3">
    <name type="scientific">Georgenia subflava</name>
    <dbReference type="NCBI Taxonomy" id="1622177"/>
    <lineage>
        <taxon>Bacteria</taxon>
        <taxon>Bacillati</taxon>
        <taxon>Actinomycetota</taxon>
        <taxon>Actinomycetes</taxon>
        <taxon>Micrococcales</taxon>
        <taxon>Bogoriellaceae</taxon>
        <taxon>Georgenia</taxon>
    </lineage>
</organism>
<evidence type="ECO:0008006" key="4">
    <source>
        <dbReference type="Google" id="ProtNLM"/>
    </source>
</evidence>
<dbReference type="AlphaFoldDB" id="A0A6N7EG20"/>
<keyword evidence="3" id="KW-1185">Reference proteome</keyword>
<feature type="compositionally biased region" description="Low complexity" evidence="1">
    <location>
        <begin position="112"/>
        <end position="122"/>
    </location>
</feature>
<reference evidence="2 3" key="1">
    <citation type="submission" date="2019-10" db="EMBL/GenBank/DDBJ databases">
        <title>Georgenia wutianyii sp. nov. and Georgenia yuyongxinii sp. nov. isolated from plateau pika (Ochotona curzoniae) in the Qinghai-Tibet plateau of China.</title>
        <authorList>
            <person name="Tian Z."/>
        </authorList>
    </citation>
    <scope>NUCLEOTIDE SEQUENCE [LARGE SCALE GENOMIC DNA]</scope>
    <source>
        <strain evidence="2 3">JCM 19765</strain>
    </source>
</reference>
<evidence type="ECO:0000256" key="1">
    <source>
        <dbReference type="SAM" id="MobiDB-lite"/>
    </source>
</evidence>
<gene>
    <name evidence="2" type="ORF">GB881_09825</name>
</gene>